<evidence type="ECO:0000256" key="5">
    <source>
        <dbReference type="SAM" id="Phobius"/>
    </source>
</evidence>
<feature type="transmembrane region" description="Helical" evidence="5">
    <location>
        <begin position="341"/>
        <end position="365"/>
    </location>
</feature>
<dbReference type="InterPro" id="IPR051788">
    <property type="entry name" value="MFS_Transporter"/>
</dbReference>
<comment type="caution">
    <text evidence="7">The sequence shown here is derived from an EMBL/GenBank/DDBJ whole genome shotgun (WGS) entry which is preliminary data.</text>
</comment>
<feature type="transmembrane region" description="Helical" evidence="5">
    <location>
        <begin position="212"/>
        <end position="233"/>
    </location>
</feature>
<dbReference type="SUPFAM" id="SSF103473">
    <property type="entry name" value="MFS general substrate transporter"/>
    <property type="match status" value="1"/>
</dbReference>
<evidence type="ECO:0000259" key="6">
    <source>
        <dbReference type="PROSITE" id="PS50850"/>
    </source>
</evidence>
<dbReference type="Gene3D" id="1.20.1250.20">
    <property type="entry name" value="MFS general substrate transporter like domains"/>
    <property type="match status" value="2"/>
</dbReference>
<accession>U2QVM0</accession>
<dbReference type="PANTHER" id="PTHR23514">
    <property type="entry name" value="BYPASS OF STOP CODON PROTEIN 6"/>
    <property type="match status" value="1"/>
</dbReference>
<organism evidence="7 8">
    <name type="scientific">Propionibacterium acidifaciens F0233</name>
    <dbReference type="NCBI Taxonomy" id="553198"/>
    <lineage>
        <taxon>Bacteria</taxon>
        <taxon>Bacillati</taxon>
        <taxon>Actinomycetota</taxon>
        <taxon>Actinomycetes</taxon>
        <taxon>Propionibacteriales</taxon>
        <taxon>Propionibacteriaceae</taxon>
        <taxon>Propionibacterium</taxon>
    </lineage>
</organism>
<reference evidence="7" key="1">
    <citation type="submission" date="2013-08" db="EMBL/GenBank/DDBJ databases">
        <authorList>
            <person name="Durkin A.S."/>
            <person name="Haft D.R."/>
            <person name="McCorrison J."/>
            <person name="Torralba M."/>
            <person name="Gillis M."/>
            <person name="Haft D.H."/>
            <person name="Methe B."/>
            <person name="Sutton G."/>
            <person name="Nelson K.E."/>
        </authorList>
    </citation>
    <scope>NUCLEOTIDE SEQUENCE [LARGE SCALE GENOMIC DNA]</scope>
    <source>
        <strain evidence="7">F0233</strain>
    </source>
</reference>
<comment type="subcellular location">
    <subcellularLocation>
        <location evidence="1">Cell membrane</location>
        <topology evidence="1">Multi-pass membrane protein</topology>
    </subcellularLocation>
</comment>
<dbReference type="EMBL" id="ACVN02000080">
    <property type="protein sequence ID" value="ERK60591.1"/>
    <property type="molecule type" value="Genomic_DNA"/>
</dbReference>
<evidence type="ECO:0000256" key="4">
    <source>
        <dbReference type="ARBA" id="ARBA00023136"/>
    </source>
</evidence>
<dbReference type="GO" id="GO:0022857">
    <property type="term" value="F:transmembrane transporter activity"/>
    <property type="evidence" value="ECO:0007669"/>
    <property type="project" value="InterPro"/>
</dbReference>
<feature type="transmembrane region" description="Helical" evidence="5">
    <location>
        <begin position="144"/>
        <end position="163"/>
    </location>
</feature>
<gene>
    <name evidence="7" type="ORF">HMPREF0682_0912</name>
</gene>
<dbReference type="OrthoDB" id="151222at2"/>
<keyword evidence="4 5" id="KW-0472">Membrane</keyword>
<feature type="transmembrane region" description="Helical" evidence="5">
    <location>
        <begin position="371"/>
        <end position="392"/>
    </location>
</feature>
<sequence length="398" mass="40123">MTRGREESGVPGRLAAARAGVLVIFVVNGATFASMVPRYPWIIERLHASTADWGLVLGLCPIGGIALGWAAAGLMAWLGSRTTAAVFQIVSTGALLLLAGAPSLPWAAVAMLVMGAFDALTDTAMNYHALVLQREYGRSILNSFHGWWSIGAVAGGLVGSAMAQLRVPLMAQGVGTLVVCAALSVLARALMLPGAGAHDGRGDGLRPGAAGLTPRSLAVLVGLGALGAFGGGIEQGGSAFAPLYMTDRFTVPAFVAGLGFVSLMVAQTAGRLLGDRIVDRLGPRRTVQLGALVCVATMTLAVGLPAPATALVGFAGAGWGIATMVPAAMHAGDRVPGVAPGVGLTVTTWVMRIGMVLFPILIGAVGDAVDLRAAMLLLPGTAVCVLALSPLLGGPGDA</sequence>
<keyword evidence="8" id="KW-1185">Reference proteome</keyword>
<evidence type="ECO:0000313" key="7">
    <source>
        <dbReference type="EMBL" id="ERK60591.1"/>
    </source>
</evidence>
<feature type="transmembrane region" description="Helical" evidence="5">
    <location>
        <begin position="53"/>
        <end position="77"/>
    </location>
</feature>
<dbReference type="Proteomes" id="UP000017052">
    <property type="component" value="Unassembled WGS sequence"/>
</dbReference>
<keyword evidence="3 5" id="KW-1133">Transmembrane helix</keyword>
<evidence type="ECO:0000256" key="3">
    <source>
        <dbReference type="ARBA" id="ARBA00022989"/>
    </source>
</evidence>
<feature type="transmembrane region" description="Helical" evidence="5">
    <location>
        <begin position="253"/>
        <end position="274"/>
    </location>
</feature>
<dbReference type="InterPro" id="IPR020846">
    <property type="entry name" value="MFS_dom"/>
</dbReference>
<proteinExistence type="predicted"/>
<dbReference type="CDD" id="cd17393">
    <property type="entry name" value="MFS_MosC_like"/>
    <property type="match status" value="1"/>
</dbReference>
<evidence type="ECO:0000256" key="2">
    <source>
        <dbReference type="ARBA" id="ARBA00022692"/>
    </source>
</evidence>
<evidence type="ECO:0000313" key="8">
    <source>
        <dbReference type="Proteomes" id="UP000017052"/>
    </source>
</evidence>
<name>U2QVM0_9ACTN</name>
<dbReference type="GO" id="GO:0005886">
    <property type="term" value="C:plasma membrane"/>
    <property type="evidence" value="ECO:0007669"/>
    <property type="project" value="UniProtKB-SubCell"/>
</dbReference>
<dbReference type="InterPro" id="IPR036259">
    <property type="entry name" value="MFS_trans_sf"/>
</dbReference>
<feature type="transmembrane region" description="Helical" evidence="5">
    <location>
        <begin position="310"/>
        <end position="329"/>
    </location>
</feature>
<keyword evidence="2 5" id="KW-0812">Transmembrane</keyword>
<evidence type="ECO:0000256" key="1">
    <source>
        <dbReference type="ARBA" id="ARBA00004651"/>
    </source>
</evidence>
<protein>
    <submittedName>
        <fullName evidence="7">MFS transporter family protein</fullName>
    </submittedName>
</protein>
<dbReference type="GeneID" id="95359996"/>
<dbReference type="AlphaFoldDB" id="U2QVM0"/>
<dbReference type="RefSeq" id="WP_021796760.1">
    <property type="nucleotide sequence ID" value="NZ_ACVN02000080.1"/>
</dbReference>
<dbReference type="PANTHER" id="PTHR23514:SF13">
    <property type="entry name" value="INNER MEMBRANE PROTEIN YBJJ"/>
    <property type="match status" value="1"/>
</dbReference>
<dbReference type="PROSITE" id="PS50850">
    <property type="entry name" value="MFS"/>
    <property type="match status" value="1"/>
</dbReference>
<feature type="transmembrane region" description="Helical" evidence="5">
    <location>
        <begin position="169"/>
        <end position="191"/>
    </location>
</feature>
<feature type="transmembrane region" description="Helical" evidence="5">
    <location>
        <begin position="286"/>
        <end position="304"/>
    </location>
</feature>
<feature type="transmembrane region" description="Helical" evidence="5">
    <location>
        <begin position="12"/>
        <end position="33"/>
    </location>
</feature>
<feature type="domain" description="Major facilitator superfamily (MFS) profile" evidence="6">
    <location>
        <begin position="220"/>
        <end position="398"/>
    </location>
</feature>